<gene>
    <name evidence="2" type="ORF">DV515_00007287</name>
</gene>
<protein>
    <submittedName>
        <fullName evidence="2">Uncharacterized protein</fullName>
    </submittedName>
</protein>
<organism evidence="2 3">
    <name type="scientific">Chloebia gouldiae</name>
    <name type="common">Gouldian finch</name>
    <name type="synonym">Erythrura gouldiae</name>
    <dbReference type="NCBI Taxonomy" id="44316"/>
    <lineage>
        <taxon>Eukaryota</taxon>
        <taxon>Metazoa</taxon>
        <taxon>Chordata</taxon>
        <taxon>Craniata</taxon>
        <taxon>Vertebrata</taxon>
        <taxon>Euteleostomi</taxon>
        <taxon>Archelosauria</taxon>
        <taxon>Archosauria</taxon>
        <taxon>Dinosauria</taxon>
        <taxon>Saurischia</taxon>
        <taxon>Theropoda</taxon>
        <taxon>Coelurosauria</taxon>
        <taxon>Aves</taxon>
        <taxon>Neognathae</taxon>
        <taxon>Neoaves</taxon>
        <taxon>Telluraves</taxon>
        <taxon>Australaves</taxon>
        <taxon>Passeriformes</taxon>
        <taxon>Passeroidea</taxon>
        <taxon>Passeridae</taxon>
        <taxon>Chloebia</taxon>
    </lineage>
</organism>
<proteinExistence type="predicted"/>
<dbReference type="AlphaFoldDB" id="A0A3L8SI81"/>
<evidence type="ECO:0000313" key="2">
    <source>
        <dbReference type="EMBL" id="RLW02293.1"/>
    </source>
</evidence>
<dbReference type="EMBL" id="QUSF01000019">
    <property type="protein sequence ID" value="RLW02293.1"/>
    <property type="molecule type" value="Genomic_DNA"/>
</dbReference>
<name>A0A3L8SI81_CHLGU</name>
<feature type="compositionally biased region" description="Polar residues" evidence="1">
    <location>
        <begin position="63"/>
        <end position="73"/>
    </location>
</feature>
<comment type="caution">
    <text evidence="2">The sequence shown here is derived from an EMBL/GenBank/DDBJ whole genome shotgun (WGS) entry which is preliminary data.</text>
</comment>
<feature type="region of interest" description="Disordered" evidence="1">
    <location>
        <begin position="45"/>
        <end position="73"/>
    </location>
</feature>
<reference evidence="2 3" key="1">
    <citation type="journal article" date="2018" name="Proc. R. Soc. B">
        <title>A non-coding region near Follistatin controls head colour polymorphism in the Gouldian finch.</title>
        <authorList>
            <person name="Toomey M.B."/>
            <person name="Marques C.I."/>
            <person name="Andrade P."/>
            <person name="Araujo P.M."/>
            <person name="Sabatino S."/>
            <person name="Gazda M.A."/>
            <person name="Afonso S."/>
            <person name="Lopes R.J."/>
            <person name="Corbo J.C."/>
            <person name="Carneiro M."/>
        </authorList>
    </citation>
    <scope>NUCLEOTIDE SEQUENCE [LARGE SCALE GENOMIC DNA]</scope>
    <source>
        <strain evidence="2">Red01</strain>
        <tissue evidence="2">Muscle</tissue>
    </source>
</reference>
<evidence type="ECO:0000256" key="1">
    <source>
        <dbReference type="SAM" id="MobiDB-lite"/>
    </source>
</evidence>
<evidence type="ECO:0000313" key="3">
    <source>
        <dbReference type="Proteomes" id="UP000276834"/>
    </source>
</evidence>
<feature type="region of interest" description="Disordered" evidence="1">
    <location>
        <begin position="1"/>
        <end position="30"/>
    </location>
</feature>
<dbReference type="Proteomes" id="UP000276834">
    <property type="component" value="Unassembled WGS sequence"/>
</dbReference>
<sequence>MEGCPTPGIMTYAGRSGNGEPQLSGWAGSSPTGLEILLSAGEELGPAAVGKRGENAPRRSRSKTLTSPIASWI</sequence>
<keyword evidence="3" id="KW-1185">Reference proteome</keyword>
<accession>A0A3L8SI81</accession>